<dbReference type="InterPro" id="IPR013785">
    <property type="entry name" value="Aldolase_TIM"/>
</dbReference>
<accession>A0A1G2CL39</accession>
<protein>
    <recommendedName>
        <fullName evidence="7">Orotidine-5'-phosphate decarboxylase</fullName>
        <ecNumber evidence="7">4.1.1.23</ecNumber>
    </recommendedName>
</protein>
<dbReference type="AlphaFoldDB" id="A0A1G2CL39"/>
<reference evidence="9 10" key="1">
    <citation type="journal article" date="2016" name="Nat. Commun.">
        <title>Thousands of microbial genomes shed light on interconnected biogeochemical processes in an aquifer system.</title>
        <authorList>
            <person name="Anantharaman K."/>
            <person name="Brown C.T."/>
            <person name="Hug L.A."/>
            <person name="Sharon I."/>
            <person name="Castelle C.J."/>
            <person name="Probst A.J."/>
            <person name="Thomas B.C."/>
            <person name="Singh A."/>
            <person name="Wilkins M.J."/>
            <person name="Karaoz U."/>
            <person name="Brodie E.L."/>
            <person name="Williams K.H."/>
            <person name="Hubbard S.S."/>
            <person name="Banfield J.F."/>
        </authorList>
    </citation>
    <scope>NUCLEOTIDE SEQUENCE [LARGE SCALE GENOMIC DNA]</scope>
</reference>
<evidence type="ECO:0000256" key="4">
    <source>
        <dbReference type="ARBA" id="ARBA00022975"/>
    </source>
</evidence>
<gene>
    <name evidence="9" type="ORF">A2946_04160</name>
</gene>
<comment type="pathway">
    <text evidence="1">Pyrimidine metabolism; UMP biosynthesis via de novo pathway; UMP from orotate: step 2/2.</text>
</comment>
<keyword evidence="3" id="KW-0210">Decarboxylase</keyword>
<evidence type="ECO:0000259" key="8">
    <source>
        <dbReference type="SMART" id="SM00934"/>
    </source>
</evidence>
<dbReference type="Pfam" id="PF00215">
    <property type="entry name" value="OMPdecase"/>
    <property type="match status" value="1"/>
</dbReference>
<feature type="domain" description="Orotidine 5'-phosphate decarboxylase" evidence="8">
    <location>
        <begin position="14"/>
        <end position="254"/>
    </location>
</feature>
<name>A0A1G2CL39_9BACT</name>
<proteinExistence type="inferred from homology"/>
<dbReference type="EC" id="4.1.1.23" evidence="7"/>
<dbReference type="GO" id="GO:0006207">
    <property type="term" value="P:'de novo' pyrimidine nucleobase biosynthetic process"/>
    <property type="evidence" value="ECO:0007669"/>
    <property type="project" value="InterPro"/>
</dbReference>
<organism evidence="9 10">
    <name type="scientific">Candidatus Liptonbacteria bacterium RIFCSPLOWO2_01_FULL_53_13</name>
    <dbReference type="NCBI Taxonomy" id="1798651"/>
    <lineage>
        <taxon>Bacteria</taxon>
        <taxon>Candidatus Liptoniibacteriota</taxon>
    </lineage>
</organism>
<dbReference type="Proteomes" id="UP000178348">
    <property type="component" value="Unassembled WGS sequence"/>
</dbReference>
<dbReference type="PANTHER" id="PTHR43375:SF1">
    <property type="entry name" value="OROTIDINE 5'-PHOSPHATE DECARBOXYLASE"/>
    <property type="match status" value="1"/>
</dbReference>
<dbReference type="GO" id="GO:0044205">
    <property type="term" value="P:'de novo' UMP biosynthetic process"/>
    <property type="evidence" value="ECO:0007669"/>
    <property type="project" value="UniProtKB-UniPathway"/>
</dbReference>
<evidence type="ECO:0000313" key="9">
    <source>
        <dbReference type="EMBL" id="OGZ01932.1"/>
    </source>
</evidence>
<evidence type="ECO:0000313" key="10">
    <source>
        <dbReference type="Proteomes" id="UP000178348"/>
    </source>
</evidence>
<dbReference type="InterPro" id="IPR011995">
    <property type="entry name" value="OMPdecase_type-2"/>
</dbReference>
<evidence type="ECO:0000256" key="7">
    <source>
        <dbReference type="NCBIfam" id="TIGR02127"/>
    </source>
</evidence>
<keyword evidence="4" id="KW-0665">Pyrimidine biosynthesis</keyword>
<comment type="similarity">
    <text evidence="2">Belongs to the OMP decarboxylase family. Type 2 subfamily.</text>
</comment>
<dbReference type="NCBIfam" id="TIGR02127">
    <property type="entry name" value="pyrF_sub2"/>
    <property type="match status" value="1"/>
</dbReference>
<dbReference type="EMBL" id="MHLB01000027">
    <property type="protein sequence ID" value="OGZ01932.1"/>
    <property type="molecule type" value="Genomic_DNA"/>
</dbReference>
<evidence type="ECO:0000256" key="5">
    <source>
        <dbReference type="ARBA" id="ARBA00023239"/>
    </source>
</evidence>
<sequence>MNKYDTRVEKVNSLLCVGLDPDMAKIPERFHSLEFPLFEFNKYIIDATAEFVSAFKPNIAFYEVRGAKGIQELEMTIRYIQTNHPDIFTICDAKRGDVANTNEQYVAEIFDAFGFDATTVQPYFGKESLIPFLKHADKTIIVLVRTSNPGANELQDLNVDGKPLWQIVAEKVRDSWNENGNCMLMAGATYPAEIKKLRDIMDEMTFLMPGVGKQGGNLEEAIRAGLNSGKKGLIVNASRSIIYAENPAEEARKLKNDINRYR</sequence>
<comment type="catalytic activity">
    <reaction evidence="6">
        <text>orotidine 5'-phosphate + H(+) = UMP + CO2</text>
        <dbReference type="Rhea" id="RHEA:11596"/>
        <dbReference type="ChEBI" id="CHEBI:15378"/>
        <dbReference type="ChEBI" id="CHEBI:16526"/>
        <dbReference type="ChEBI" id="CHEBI:57538"/>
        <dbReference type="ChEBI" id="CHEBI:57865"/>
        <dbReference type="EC" id="4.1.1.23"/>
    </reaction>
</comment>
<evidence type="ECO:0000256" key="3">
    <source>
        <dbReference type="ARBA" id="ARBA00022793"/>
    </source>
</evidence>
<evidence type="ECO:0000256" key="6">
    <source>
        <dbReference type="ARBA" id="ARBA00049157"/>
    </source>
</evidence>
<dbReference type="InterPro" id="IPR001754">
    <property type="entry name" value="OMPdeCOase_dom"/>
</dbReference>
<evidence type="ECO:0000256" key="2">
    <source>
        <dbReference type="ARBA" id="ARBA00008847"/>
    </source>
</evidence>
<evidence type="ECO:0000256" key="1">
    <source>
        <dbReference type="ARBA" id="ARBA00004861"/>
    </source>
</evidence>
<keyword evidence="5" id="KW-0456">Lyase</keyword>
<dbReference type="InterPro" id="IPR011060">
    <property type="entry name" value="RibuloseP-bd_barrel"/>
</dbReference>
<dbReference type="PANTHER" id="PTHR43375">
    <property type="entry name" value="OROTIDINE 5'-PHOSPHATE DECARBOXYLASE"/>
    <property type="match status" value="1"/>
</dbReference>
<dbReference type="CDD" id="cd04725">
    <property type="entry name" value="OMP_decarboxylase_like"/>
    <property type="match status" value="1"/>
</dbReference>
<dbReference type="UniPathway" id="UPA00070">
    <property type="reaction ID" value="UER00120"/>
</dbReference>
<dbReference type="GO" id="GO:0004590">
    <property type="term" value="F:orotidine-5'-phosphate decarboxylase activity"/>
    <property type="evidence" value="ECO:0007669"/>
    <property type="project" value="UniProtKB-UniRule"/>
</dbReference>
<dbReference type="SUPFAM" id="SSF51366">
    <property type="entry name" value="Ribulose-phoshate binding barrel"/>
    <property type="match status" value="1"/>
</dbReference>
<comment type="caution">
    <text evidence="9">The sequence shown here is derived from an EMBL/GenBank/DDBJ whole genome shotgun (WGS) entry which is preliminary data.</text>
</comment>
<dbReference type="Gene3D" id="3.20.20.70">
    <property type="entry name" value="Aldolase class I"/>
    <property type="match status" value="1"/>
</dbReference>
<dbReference type="SMART" id="SM00934">
    <property type="entry name" value="OMPdecase"/>
    <property type="match status" value="1"/>
</dbReference>